<evidence type="ECO:0000256" key="8">
    <source>
        <dbReference type="SAM" id="MobiDB-lite"/>
    </source>
</evidence>
<dbReference type="EMBL" id="JAEHOD010000008">
    <property type="protein sequence ID" value="KAG2451340.1"/>
    <property type="molecule type" value="Genomic_DNA"/>
</dbReference>
<dbReference type="OrthoDB" id="7832001at2759"/>
<keyword evidence="4" id="KW-0677">Repeat</keyword>
<dbReference type="Gene3D" id="2.130.10.10">
    <property type="entry name" value="YVTN repeat-like/Quinoprotein amine dehydrogenase"/>
    <property type="match status" value="3"/>
</dbReference>
<dbReference type="InterPro" id="IPR026869">
    <property type="entry name" value="EgtC-like"/>
</dbReference>
<keyword evidence="11" id="KW-1185">Reference proteome</keyword>
<dbReference type="SMART" id="SM00320">
    <property type="entry name" value="WD40"/>
    <property type="match status" value="7"/>
</dbReference>
<evidence type="ECO:0000256" key="3">
    <source>
        <dbReference type="ARBA" id="ARBA00022723"/>
    </source>
</evidence>
<feature type="region of interest" description="Disordered" evidence="8">
    <location>
        <begin position="748"/>
        <end position="774"/>
    </location>
</feature>
<accession>A0A836B9G2</accession>
<evidence type="ECO:0000256" key="6">
    <source>
        <dbReference type="ARBA" id="ARBA00022962"/>
    </source>
</evidence>
<proteinExistence type="predicted"/>
<feature type="compositionally biased region" description="Pro residues" evidence="8">
    <location>
        <begin position="1483"/>
        <end position="1492"/>
    </location>
</feature>
<dbReference type="InterPro" id="IPR019775">
    <property type="entry name" value="WD40_repeat_CS"/>
</dbReference>
<dbReference type="InterPro" id="IPR036322">
    <property type="entry name" value="WD40_repeat_dom_sf"/>
</dbReference>
<feature type="compositionally biased region" description="Low complexity" evidence="8">
    <location>
        <begin position="1189"/>
        <end position="1198"/>
    </location>
</feature>
<sequence length="2207" mass="222578">MCRLMAYVGQPQLLADIVLYPDRSIIKQSYDARERKIDPTLPFHLGHGNLNGDGFGIGWFNPDERRVQDPTPCVFTSITPAWNNENLSRLACKIVSPLVFAHVRAAYPGMPVSEQNCHPFQFSRYMWMHNGVVAGFAQIRRSLLETLSDCAYNAVASFHSDSAVSFALFLNHLPDVRSQQPPDVLIKAMQDTIATISAVQRRHGITSTSLLNYVVSDGTTLIATRFVSPDTEGPASLYYAEGATFARAPPPPAPTPVPVPGQGQAGCTPCNGAANSGSSITQESSYELSFAAQGPAVVFVASEPITASASDWVAVPKNTALVVTREKGGFLNILRCPLLPHQQQPLPSPTATYLSPLAASAGTPPLPPRRSSGGGAGGAGAGTGTTGLLVTIAGGGGGAGGGLPYIDPQRDVGLCLEALSRGLGTKSRAFLSHRPTGLHVQQQQPHQPGGLLPAAPESNAALDLPPGGASMVFSRLSGGGGEGLPATASMAQLPPAPGTATATPAASMMMPSRAGSQGLELALASFPEADTHDYMRLVGHTGPVLALTVCHYTARLYTSSVDCSVRVWSLRDNSCLHTLVGQRKPVTVMRLRAHGRLLLAASGRKIRVWDAAGFRCLQVIKISDSCGIIRCMEVLGGPAHRHHHHSHHTHHHHHHHHHHGQQQQQQQQQPGAAGAGAGAGQPRAHAGHANGRHYAAGSAHQHPHQRGMHHLYPQLDNAAAAQPARDAVDARSTTTSDAAAAAAVLAGTSPSGVPAAPGAAAATGSARSSYTGSEVSGPLGLAMGGGGGGGGGGYGSYTGGGDGYSSAGDGGSSSVSLAEGMMGSLQDLVLDGFGSVTPAVMAGSLSLRNEALLAGLATSVGRGGAGAGAAGMGNGALGVSGGASGGARAAAAAAAAALMAAGGGAASAAAAEGLSLLYVGCQDTTVKVFTLNEPQLLAAAAAAAVEAVNAAANAANAAKAAGSAITSRAGSISTSGLASPPSKPPPPATTPPASPFAPAARGTGGLAQALSRTTTTGVSGPPAVLPPRVIATPEEAEHGVSDLAPLMVTAADGGAHVGPVNCLAVCGRYLCSGGGDATVRVWDAATLKLVAVLRGHRGSVLCLLGLGPNLLLSGARDNTIRVWDLEMDMLCRRTLAGHKDDVTGLSAISLHKQRPASLAHAHAHGHGHGHGQHHGGHAHASGGVPGTPPAAAAAPSGTLTPGGRSVALASTVIASSSADGTVRLWSTAWACLCILSLPASSRPVVPAALCGCLTPDMAMAGYGDGEVRLWHIEDVHGAVLQRCYNEVAAAAEALQAAAGACGCLAHEAAAAAGGGAAREQQVAAALAQVQQYGAAGAAAAAAALSGCGNSEVLRRRSNGGSFTGGSLVQDALVLLGGAGGGGGGSTDTSAPLPTVGANVVSVAEDGMASFGGAPPAVPDPAAPAASGASSAAACTGLAKSPMLTSPSLAHLVGGQATNRPDSRASDASGTCASDRPSSVDLQPPQPPQPPQASPASSSSSGLVVQRASSGGLSGAVSAAPSATACAMAASVMAGPGTAFATPLPHAGAMPTAAVPIHIHGRRSPLSGTSATSLGGATASEGPGAAGAAGAASGPAAVAAAPLPVPPLVPSPGVALDSTAAAGAAGGAAAAVTVAAEAAAAAAAVSTAAALLGTAASYFTSTSDQQLEAALREFVRIKTVSSSPKLRDDCHKGAKFVAKMLEGLGADVKVVQVYEDKNPVVIGRLGHNPDRPTVTFYGHYDVQPAAEPDWATNPFELNSVNEYLYGRGVSDNKGPILAFIFAVRELMNAAAEAGAPGGTLLPVNVAFVFEGEEENGSRGFAQAITQNLRWFEGTQLIIISNTLWVGENVPCLTYGMRGMLSLTVQITGPERDLHSGNDGGVFAEPMVDLLRVMATLVGSGGRVQVPGFYEDVEPDLIELAWTSLEHSEEFSLEGYKAALGVPSLTAPPHKRDLLVTRWCRPSLSVVDMRPGAAHAAEPATTSYRFGPTRFSVIPKAAQGKVSVRFVPNQDADTLVEKLRQHVHKSFEALGSSNRIDLHVEARGNWWEVRRQGTPWLDMAEKAIAKEWGVHPLYVREGGTMPVASHLERLLCAPAIMIPMGQSSDNCHLANERIRRTNLFKGKNVIRRLLEEIGAMGGGGANGAAAGAATPCRGGAPAVPCGAGEAVVGSLNGGGLEASLGSAAAAAVAPVVDTGESWGAPTACAGLDE</sequence>
<reference evidence="10" key="1">
    <citation type="journal article" date="2020" name="bioRxiv">
        <title>Comparative genomics of Chlamydomonas.</title>
        <authorList>
            <person name="Craig R.J."/>
            <person name="Hasan A.R."/>
            <person name="Ness R.W."/>
            <person name="Keightley P.D."/>
        </authorList>
    </citation>
    <scope>NUCLEOTIDE SEQUENCE</scope>
    <source>
        <strain evidence="10">CCAP 11/173</strain>
    </source>
</reference>
<keyword evidence="1 7" id="KW-0853">WD repeat</keyword>
<feature type="region of interest" description="Disordered" evidence="8">
    <location>
        <begin position="971"/>
        <end position="1004"/>
    </location>
</feature>
<dbReference type="GO" id="GO:0006751">
    <property type="term" value="P:glutathione catabolic process"/>
    <property type="evidence" value="ECO:0007669"/>
    <property type="project" value="TreeGrafter"/>
</dbReference>
<evidence type="ECO:0000256" key="7">
    <source>
        <dbReference type="PROSITE-ProRule" id="PRU00221"/>
    </source>
</evidence>
<dbReference type="PROSITE" id="PS50082">
    <property type="entry name" value="WD_REPEATS_2"/>
    <property type="match status" value="3"/>
</dbReference>
<evidence type="ECO:0000256" key="2">
    <source>
        <dbReference type="ARBA" id="ARBA00022670"/>
    </source>
</evidence>
<feature type="compositionally biased region" description="Low complexity" evidence="8">
    <location>
        <begin position="680"/>
        <end position="689"/>
    </location>
</feature>
<dbReference type="Gene3D" id="3.60.20.10">
    <property type="entry name" value="Glutamine Phosphoribosylpyrophosphate, subunit 1, domain 1"/>
    <property type="match status" value="1"/>
</dbReference>
<evidence type="ECO:0000256" key="5">
    <source>
        <dbReference type="ARBA" id="ARBA00022801"/>
    </source>
</evidence>
<dbReference type="InterPro" id="IPR002933">
    <property type="entry name" value="Peptidase_M20"/>
</dbReference>
<feature type="compositionally biased region" description="Basic residues" evidence="8">
    <location>
        <begin position="639"/>
        <end position="660"/>
    </location>
</feature>
<dbReference type="GO" id="GO:0046872">
    <property type="term" value="F:metal ion binding"/>
    <property type="evidence" value="ECO:0007669"/>
    <property type="project" value="UniProtKB-KW"/>
</dbReference>
<feature type="region of interest" description="Disordered" evidence="8">
    <location>
        <begin position="1159"/>
        <end position="1198"/>
    </location>
</feature>
<dbReference type="InterPro" id="IPR029055">
    <property type="entry name" value="Ntn_hydrolases_N"/>
</dbReference>
<dbReference type="Pfam" id="PF01546">
    <property type="entry name" value="Peptidase_M20"/>
    <property type="match status" value="1"/>
</dbReference>
<gene>
    <name evidence="10" type="ORF">HYH02_003944</name>
</gene>
<dbReference type="GO" id="GO:0008233">
    <property type="term" value="F:peptidase activity"/>
    <property type="evidence" value="ECO:0007669"/>
    <property type="project" value="UniProtKB-KW"/>
</dbReference>
<feature type="region of interest" description="Disordered" evidence="8">
    <location>
        <begin position="1560"/>
        <end position="1587"/>
    </location>
</feature>
<keyword evidence="6" id="KW-0315">Glutamine amidotransferase</keyword>
<feature type="region of interest" description="Disordered" evidence="8">
    <location>
        <begin position="358"/>
        <end position="380"/>
    </location>
</feature>
<dbReference type="SUPFAM" id="SSF56235">
    <property type="entry name" value="N-terminal nucleophile aminohydrolases (Ntn hydrolases)"/>
    <property type="match status" value="1"/>
</dbReference>
<keyword evidence="3" id="KW-0479">Metal-binding</keyword>
<feature type="compositionally biased region" description="Polar residues" evidence="8">
    <location>
        <begin position="1455"/>
        <end position="1471"/>
    </location>
</feature>
<feature type="region of interest" description="Disordered" evidence="8">
    <location>
        <begin position="1452"/>
        <end position="1505"/>
    </location>
</feature>
<feature type="compositionally biased region" description="Low complexity" evidence="8">
    <location>
        <begin position="661"/>
        <end position="672"/>
    </location>
</feature>
<dbReference type="Pfam" id="PF00400">
    <property type="entry name" value="WD40"/>
    <property type="match status" value="5"/>
</dbReference>
<keyword evidence="5" id="KW-0378">Hydrolase</keyword>
<dbReference type="PANTHER" id="PTHR43270:SF8">
    <property type="entry name" value="DI- AND TRIPEPTIDASE DUG2-RELATED"/>
    <property type="match status" value="1"/>
</dbReference>
<dbReference type="Gene3D" id="3.40.630.10">
    <property type="entry name" value="Zn peptidases"/>
    <property type="match status" value="1"/>
</dbReference>
<dbReference type="Pfam" id="PF13230">
    <property type="entry name" value="GATase_4"/>
    <property type="match status" value="1"/>
</dbReference>
<feature type="compositionally biased region" description="Basic residues" evidence="8">
    <location>
        <begin position="1161"/>
        <end position="1177"/>
    </location>
</feature>
<feature type="compositionally biased region" description="Low complexity" evidence="8">
    <location>
        <begin position="1574"/>
        <end position="1587"/>
    </location>
</feature>
<dbReference type="PANTHER" id="PTHR43270">
    <property type="entry name" value="BETA-ALA-HIS DIPEPTIDASE"/>
    <property type="match status" value="1"/>
</dbReference>
<evidence type="ECO:0000313" key="11">
    <source>
        <dbReference type="Proteomes" id="UP000613740"/>
    </source>
</evidence>
<feature type="compositionally biased region" description="Pro residues" evidence="8">
    <location>
        <begin position="981"/>
        <end position="995"/>
    </location>
</feature>
<dbReference type="InterPro" id="IPR020472">
    <property type="entry name" value="WD40_PAC1"/>
</dbReference>
<dbReference type="InterPro" id="IPR051458">
    <property type="entry name" value="Cyt/Met_Dipeptidase"/>
</dbReference>
<feature type="domain" description="Glutamine amidotransferase type-2" evidence="9">
    <location>
        <begin position="2"/>
        <end position="326"/>
    </location>
</feature>
<evidence type="ECO:0000256" key="4">
    <source>
        <dbReference type="ARBA" id="ARBA00022737"/>
    </source>
</evidence>
<dbReference type="PRINTS" id="PR00320">
    <property type="entry name" value="GPROTEINBRPT"/>
</dbReference>
<feature type="repeat" description="WD" evidence="7">
    <location>
        <begin position="1067"/>
        <end position="1092"/>
    </location>
</feature>
<dbReference type="Proteomes" id="UP000613740">
    <property type="component" value="Unassembled WGS sequence"/>
</dbReference>
<comment type="caution">
    <text evidence="10">The sequence shown here is derived from an EMBL/GenBank/DDBJ whole genome shotgun (WGS) entry which is preliminary data.</text>
</comment>
<organism evidence="10 11">
    <name type="scientific">Chlamydomonas schloesseri</name>
    <dbReference type="NCBI Taxonomy" id="2026947"/>
    <lineage>
        <taxon>Eukaryota</taxon>
        <taxon>Viridiplantae</taxon>
        <taxon>Chlorophyta</taxon>
        <taxon>core chlorophytes</taxon>
        <taxon>Chlorophyceae</taxon>
        <taxon>CS clade</taxon>
        <taxon>Chlamydomonadales</taxon>
        <taxon>Chlamydomonadaceae</taxon>
        <taxon>Chlamydomonas</taxon>
    </lineage>
</organism>
<dbReference type="Gene3D" id="3.30.70.360">
    <property type="match status" value="1"/>
</dbReference>
<dbReference type="SUPFAM" id="SSF50978">
    <property type="entry name" value="WD40 repeat-like"/>
    <property type="match status" value="2"/>
</dbReference>
<dbReference type="PROSITE" id="PS51278">
    <property type="entry name" value="GATASE_TYPE_2"/>
    <property type="match status" value="1"/>
</dbReference>
<dbReference type="PROSITE" id="PS00678">
    <property type="entry name" value="WD_REPEATS_1"/>
    <property type="match status" value="1"/>
</dbReference>
<feature type="repeat" description="WD" evidence="7">
    <location>
        <begin position="1093"/>
        <end position="1126"/>
    </location>
</feature>
<feature type="region of interest" description="Disordered" evidence="8">
    <location>
        <begin position="639"/>
        <end position="706"/>
    </location>
</feature>
<dbReference type="PROSITE" id="PS50294">
    <property type="entry name" value="WD_REPEATS_REGION"/>
    <property type="match status" value="2"/>
</dbReference>
<protein>
    <recommendedName>
        <fullName evidence="9">Glutamine amidotransferase type-2 domain-containing protein</fullName>
    </recommendedName>
</protein>
<dbReference type="InterPro" id="IPR015943">
    <property type="entry name" value="WD40/YVTN_repeat-like_dom_sf"/>
</dbReference>
<dbReference type="InterPro" id="IPR001680">
    <property type="entry name" value="WD40_rpt"/>
</dbReference>
<dbReference type="CDD" id="cd01908">
    <property type="entry name" value="YafJ"/>
    <property type="match status" value="1"/>
</dbReference>
<evidence type="ECO:0000259" key="9">
    <source>
        <dbReference type="PROSITE" id="PS51278"/>
    </source>
</evidence>
<dbReference type="GO" id="GO:0006508">
    <property type="term" value="P:proteolysis"/>
    <property type="evidence" value="ECO:0007669"/>
    <property type="project" value="UniProtKB-KW"/>
</dbReference>
<dbReference type="InterPro" id="IPR017932">
    <property type="entry name" value="GATase_2_dom"/>
</dbReference>
<feature type="repeat" description="WD" evidence="7">
    <location>
        <begin position="537"/>
        <end position="578"/>
    </location>
</feature>
<evidence type="ECO:0000313" key="10">
    <source>
        <dbReference type="EMBL" id="KAG2451340.1"/>
    </source>
</evidence>
<evidence type="ECO:0000256" key="1">
    <source>
        <dbReference type="ARBA" id="ARBA00022574"/>
    </source>
</evidence>
<keyword evidence="2" id="KW-0645">Protease</keyword>
<feature type="compositionally biased region" description="Low complexity" evidence="8">
    <location>
        <begin position="1493"/>
        <end position="1505"/>
    </location>
</feature>
<name>A0A836B9G2_9CHLO</name>
<dbReference type="SUPFAM" id="SSF53187">
    <property type="entry name" value="Zn-dependent exopeptidases"/>
    <property type="match status" value="1"/>
</dbReference>